<evidence type="ECO:0000313" key="1">
    <source>
        <dbReference type="EMBL" id="RMZ69466.1"/>
    </source>
</evidence>
<name>A0A3M7M4R7_9PLEO</name>
<reference evidence="1 2" key="1">
    <citation type="journal article" date="2014" name="PLoS ONE">
        <title>De novo Genome Assembly of the Fungal Plant Pathogen Pyrenophora semeniperda.</title>
        <authorList>
            <person name="Soliai M.M."/>
            <person name="Meyer S.E."/>
            <person name="Udall J.A."/>
            <person name="Elzinga D.E."/>
            <person name="Hermansen R.A."/>
            <person name="Bodily P.M."/>
            <person name="Hart A.A."/>
            <person name="Coleman C.E."/>
        </authorList>
    </citation>
    <scope>NUCLEOTIDE SEQUENCE [LARGE SCALE GENOMIC DNA]</scope>
    <source>
        <strain evidence="1 2">CCB06</strain>
        <tissue evidence="1">Mycelium</tissue>
    </source>
</reference>
<dbReference type="Proteomes" id="UP000265663">
    <property type="component" value="Unassembled WGS sequence"/>
</dbReference>
<proteinExistence type="predicted"/>
<organism evidence="1 2">
    <name type="scientific">Pyrenophora seminiperda CCB06</name>
    <dbReference type="NCBI Taxonomy" id="1302712"/>
    <lineage>
        <taxon>Eukaryota</taxon>
        <taxon>Fungi</taxon>
        <taxon>Dikarya</taxon>
        <taxon>Ascomycota</taxon>
        <taxon>Pezizomycotina</taxon>
        <taxon>Dothideomycetes</taxon>
        <taxon>Pleosporomycetidae</taxon>
        <taxon>Pleosporales</taxon>
        <taxon>Pleosporineae</taxon>
        <taxon>Pleosporaceae</taxon>
        <taxon>Pyrenophora</taxon>
    </lineage>
</organism>
<protein>
    <submittedName>
        <fullName evidence="1">Uncharacterized protein</fullName>
    </submittedName>
</protein>
<evidence type="ECO:0000313" key="2">
    <source>
        <dbReference type="Proteomes" id="UP000265663"/>
    </source>
</evidence>
<gene>
    <name evidence="1" type="ORF">GMOD_00006281</name>
</gene>
<dbReference type="EMBL" id="KE747818">
    <property type="protein sequence ID" value="RMZ69466.1"/>
    <property type="molecule type" value="Genomic_DNA"/>
</dbReference>
<sequence length="12" mass="1227">MCAPPPNTQPAT</sequence>
<keyword evidence="2" id="KW-1185">Reference proteome</keyword>
<accession>A0A3M7M4R7</accession>